<reference evidence="1" key="2">
    <citation type="submission" date="2023-04" db="EMBL/GenBank/DDBJ databases">
        <authorList>
            <person name="Bruccoleri R.E."/>
            <person name="Oakeley E.J."/>
            <person name="Faust A.-M."/>
            <person name="Dessus-Babus S."/>
            <person name="Altorfer M."/>
            <person name="Burckhardt D."/>
            <person name="Oertli M."/>
            <person name="Naumann U."/>
            <person name="Petersen F."/>
            <person name="Wong J."/>
        </authorList>
    </citation>
    <scope>NUCLEOTIDE SEQUENCE</scope>
    <source>
        <strain evidence="1">GSM-AAB239-AS_SAM_17_03QT</strain>
        <tissue evidence="1">Leaf</tissue>
    </source>
</reference>
<protein>
    <submittedName>
        <fullName evidence="1">Uncharacterized protein</fullName>
    </submittedName>
</protein>
<keyword evidence="2" id="KW-1185">Reference proteome</keyword>
<evidence type="ECO:0000313" key="2">
    <source>
        <dbReference type="Proteomes" id="UP001140949"/>
    </source>
</evidence>
<organism evidence="1 2">
    <name type="scientific">Iris pallida</name>
    <name type="common">Sweet iris</name>
    <dbReference type="NCBI Taxonomy" id="29817"/>
    <lineage>
        <taxon>Eukaryota</taxon>
        <taxon>Viridiplantae</taxon>
        <taxon>Streptophyta</taxon>
        <taxon>Embryophyta</taxon>
        <taxon>Tracheophyta</taxon>
        <taxon>Spermatophyta</taxon>
        <taxon>Magnoliopsida</taxon>
        <taxon>Liliopsida</taxon>
        <taxon>Asparagales</taxon>
        <taxon>Iridaceae</taxon>
        <taxon>Iridoideae</taxon>
        <taxon>Irideae</taxon>
        <taxon>Iris</taxon>
    </lineage>
</organism>
<reference evidence="1" key="1">
    <citation type="journal article" date="2023" name="GigaByte">
        <title>Genome assembly of the bearded iris, Iris pallida Lam.</title>
        <authorList>
            <person name="Bruccoleri R.E."/>
            <person name="Oakeley E.J."/>
            <person name="Faust A.M.E."/>
            <person name="Altorfer M."/>
            <person name="Dessus-Babus S."/>
            <person name="Burckhardt D."/>
            <person name="Oertli M."/>
            <person name="Naumann U."/>
            <person name="Petersen F."/>
            <person name="Wong J."/>
        </authorList>
    </citation>
    <scope>NUCLEOTIDE SEQUENCE</scope>
    <source>
        <strain evidence="1">GSM-AAB239-AS_SAM_17_03QT</strain>
    </source>
</reference>
<dbReference type="AlphaFoldDB" id="A0AAX6DQ96"/>
<sequence length="159" mass="18585">MFIFAHLFATLEREREVQFSHIPPLQSSFFSFMLLLLLFPEREIFCSFLSKFMSSISVWANGAFAKTERKANPQTVHSASRSPSMPAYEAQTHENRCQVESCRVVPSRVVCDAHCLYKHRWLREFMCDLSIIFDRRWVGWQLSRVVFVLEDEATVLSLV</sequence>
<gene>
    <name evidence="1" type="ORF">M6B38_233240</name>
</gene>
<accession>A0AAX6DQ96</accession>
<dbReference type="EMBL" id="JANAVB010042618">
    <property type="protein sequence ID" value="KAJ6793960.1"/>
    <property type="molecule type" value="Genomic_DNA"/>
</dbReference>
<evidence type="ECO:0000313" key="1">
    <source>
        <dbReference type="EMBL" id="KAJ6793960.1"/>
    </source>
</evidence>
<comment type="caution">
    <text evidence="1">The sequence shown here is derived from an EMBL/GenBank/DDBJ whole genome shotgun (WGS) entry which is preliminary data.</text>
</comment>
<name>A0AAX6DQ96_IRIPA</name>
<proteinExistence type="predicted"/>
<dbReference type="Proteomes" id="UP001140949">
    <property type="component" value="Unassembled WGS sequence"/>
</dbReference>